<dbReference type="PANTHER" id="PTHR30580:SF1">
    <property type="entry name" value="COMF OPERON PROTEIN 1"/>
    <property type="match status" value="1"/>
</dbReference>
<evidence type="ECO:0000256" key="1">
    <source>
        <dbReference type="ARBA" id="ARBA00022741"/>
    </source>
</evidence>
<sequence length="470" mass="53008">MVVPLNRQGLMDLAKNVTGKLLLRQEIPLSEFHFTQAVEQKLIRSVPSFTKKHFTLQCNRCGNNEKRLLAQYPCSICDKTHSYCRKCIAMGRVSECTMLYEWSGPVLEWKSHADPCTWKGTLTVAQQKAADRIASAVENKEKELLSWAVCGAGKTEMLFPAISIALKLGKRICLATPRADVIRELRPRIQQAFANATVQALYGGSKDKEGTAQLILATTHQLLRFKQAFDVLIIDEIDAFPFHADPSLSFAAERAIKLESTTIYLTATPRKQQLKRIRNNLLPHIFVPRRFHGYPLPVPQMKQVSQHKSQLKKKKLPPSFLKWLLNRKHPERQILVFVPTVSLADHLSVPLTDLLIRYDIITTKQQASTVHASDGDREEKVQSFRDRDLFMLLTTTILERGVTFPSVDVIILDAGHHVFDQAAIVQIAGRAGRSPDDPFGDVLLFHDGKTDAMVEAVESIRKMNRRGGFA</sequence>
<dbReference type="AlphaFoldDB" id="W9ACP4"/>
<dbReference type="GO" id="GO:0006270">
    <property type="term" value="P:DNA replication initiation"/>
    <property type="evidence" value="ECO:0007669"/>
    <property type="project" value="TreeGrafter"/>
</dbReference>
<evidence type="ECO:0000259" key="4">
    <source>
        <dbReference type="PROSITE" id="PS51192"/>
    </source>
</evidence>
<dbReference type="STRING" id="171693.BN988_01773"/>
<evidence type="ECO:0000313" key="6">
    <source>
        <dbReference type="EMBL" id="CDO03268.1"/>
    </source>
</evidence>
<dbReference type="InterPro" id="IPR027417">
    <property type="entry name" value="P-loop_NTPase"/>
</dbReference>
<accession>W9ACP4</accession>
<dbReference type="PROSITE" id="PS51192">
    <property type="entry name" value="HELICASE_ATP_BIND_1"/>
    <property type="match status" value="1"/>
</dbReference>
<evidence type="ECO:0000259" key="5">
    <source>
        <dbReference type="PROSITE" id="PS51194"/>
    </source>
</evidence>
<feature type="domain" description="Helicase ATP-binding" evidence="4">
    <location>
        <begin position="135"/>
        <end position="287"/>
    </location>
</feature>
<proteinExistence type="predicted"/>
<dbReference type="InterPro" id="IPR014001">
    <property type="entry name" value="Helicase_ATP-bd"/>
</dbReference>
<keyword evidence="2" id="KW-0067">ATP-binding</keyword>
<dbReference type="RefSeq" id="WP_051557747.1">
    <property type="nucleotide sequence ID" value="NZ_CABLBW010000001.1"/>
</dbReference>
<dbReference type="eggNOG" id="COG4098">
    <property type="taxonomic scope" value="Bacteria"/>
</dbReference>
<dbReference type="InterPro" id="IPR006935">
    <property type="entry name" value="Helicase/UvrB_N"/>
</dbReference>
<dbReference type="Pfam" id="PF00271">
    <property type="entry name" value="Helicase_C"/>
    <property type="match status" value="1"/>
</dbReference>
<reference evidence="6" key="2">
    <citation type="submission" date="2014-03" db="EMBL/GenBank/DDBJ databases">
        <authorList>
            <person name="Urmite Genomes"/>
        </authorList>
    </citation>
    <scope>NUCLEOTIDE SEQUENCE</scope>
    <source>
        <strain evidence="6">S1</strain>
    </source>
</reference>
<gene>
    <name evidence="6" type="ORF">BN988_01773</name>
</gene>
<comment type="caution">
    <text evidence="6">The sequence shown here is derived from an EMBL/GenBank/DDBJ whole genome shotgun (WGS) entry which is preliminary data.</text>
</comment>
<dbReference type="Pfam" id="PF04851">
    <property type="entry name" value="ResIII"/>
    <property type="match status" value="1"/>
</dbReference>
<feature type="domain" description="Helicase C-terminal" evidence="5">
    <location>
        <begin position="303"/>
        <end position="470"/>
    </location>
</feature>
<reference evidence="6" key="1">
    <citation type="submission" date="2014-03" db="EMBL/GenBank/DDBJ databases">
        <title>Draft genome sequencing of Oceanobacillus picturae strain S1 isolated from human gut.</title>
        <authorList>
            <person name="Croce O."/>
            <person name="Lagier J.C."/>
            <person name="Raoult D."/>
        </authorList>
    </citation>
    <scope>NUCLEOTIDE SEQUENCE [LARGE SCALE GENOMIC DNA]</scope>
    <source>
        <strain evidence="6">S1</strain>
    </source>
</reference>
<dbReference type="GO" id="GO:0006310">
    <property type="term" value="P:DNA recombination"/>
    <property type="evidence" value="ECO:0007669"/>
    <property type="project" value="TreeGrafter"/>
</dbReference>
<dbReference type="GO" id="GO:0006302">
    <property type="term" value="P:double-strand break repair"/>
    <property type="evidence" value="ECO:0007669"/>
    <property type="project" value="TreeGrafter"/>
</dbReference>
<dbReference type="InterPro" id="IPR001650">
    <property type="entry name" value="Helicase_C-like"/>
</dbReference>
<dbReference type="EMBL" id="CCAX010000001">
    <property type="protein sequence ID" value="CDO03268.1"/>
    <property type="molecule type" value="Genomic_DNA"/>
</dbReference>
<name>W9ACP4_9BACI</name>
<dbReference type="GO" id="GO:0003677">
    <property type="term" value="F:DNA binding"/>
    <property type="evidence" value="ECO:0007669"/>
    <property type="project" value="UniProtKB-KW"/>
</dbReference>
<dbReference type="Proteomes" id="UP000028863">
    <property type="component" value="Unassembled WGS sequence"/>
</dbReference>
<evidence type="ECO:0000256" key="3">
    <source>
        <dbReference type="ARBA" id="ARBA00023125"/>
    </source>
</evidence>
<dbReference type="CDD" id="cd18785">
    <property type="entry name" value="SF2_C"/>
    <property type="match status" value="1"/>
</dbReference>
<dbReference type="GO" id="GO:0016787">
    <property type="term" value="F:hydrolase activity"/>
    <property type="evidence" value="ECO:0007669"/>
    <property type="project" value="InterPro"/>
</dbReference>
<dbReference type="GO" id="GO:0043138">
    <property type="term" value="F:3'-5' DNA helicase activity"/>
    <property type="evidence" value="ECO:0007669"/>
    <property type="project" value="TreeGrafter"/>
</dbReference>
<protein>
    <submittedName>
        <fullName evidence="6">Primosome assembly protein PriA</fullName>
    </submittedName>
</protein>
<dbReference type="PROSITE" id="PS51194">
    <property type="entry name" value="HELICASE_CTER"/>
    <property type="match status" value="1"/>
</dbReference>
<dbReference type="Gene3D" id="3.40.50.300">
    <property type="entry name" value="P-loop containing nucleotide triphosphate hydrolases"/>
    <property type="match status" value="2"/>
</dbReference>
<dbReference type="SMART" id="SM00487">
    <property type="entry name" value="DEXDc"/>
    <property type="match status" value="1"/>
</dbReference>
<evidence type="ECO:0000256" key="2">
    <source>
        <dbReference type="ARBA" id="ARBA00022840"/>
    </source>
</evidence>
<keyword evidence="3" id="KW-0238">DNA-binding</keyword>
<evidence type="ECO:0000313" key="7">
    <source>
        <dbReference type="Proteomes" id="UP000028863"/>
    </source>
</evidence>
<keyword evidence="1" id="KW-0547">Nucleotide-binding</keyword>
<dbReference type="SUPFAM" id="SSF52540">
    <property type="entry name" value="P-loop containing nucleoside triphosphate hydrolases"/>
    <property type="match status" value="1"/>
</dbReference>
<dbReference type="SMART" id="SM00490">
    <property type="entry name" value="HELICc"/>
    <property type="match status" value="1"/>
</dbReference>
<dbReference type="PANTHER" id="PTHR30580">
    <property type="entry name" value="PRIMOSOMAL PROTEIN N"/>
    <property type="match status" value="1"/>
</dbReference>
<organism evidence="6 7">
    <name type="scientific">Oceanobacillus picturae</name>
    <dbReference type="NCBI Taxonomy" id="171693"/>
    <lineage>
        <taxon>Bacteria</taxon>
        <taxon>Bacillati</taxon>
        <taxon>Bacillota</taxon>
        <taxon>Bacilli</taxon>
        <taxon>Bacillales</taxon>
        <taxon>Bacillaceae</taxon>
        <taxon>Oceanobacillus</taxon>
    </lineage>
</organism>
<keyword evidence="7" id="KW-1185">Reference proteome</keyword>
<dbReference type="GO" id="GO:0005524">
    <property type="term" value="F:ATP binding"/>
    <property type="evidence" value="ECO:0007669"/>
    <property type="project" value="UniProtKB-KW"/>
</dbReference>